<dbReference type="PANTHER" id="PTHR35177">
    <property type="entry name" value="HYDROGENASE MATURATION FACTOR HYBG"/>
    <property type="match status" value="1"/>
</dbReference>
<dbReference type="Pfam" id="PF01455">
    <property type="entry name" value="HupF_HypC"/>
    <property type="match status" value="1"/>
</dbReference>
<accession>A0ABS9TW45</accession>
<dbReference type="InterPro" id="IPR001109">
    <property type="entry name" value="Hydrogenase_HupF/HypC"/>
</dbReference>
<evidence type="ECO:0000313" key="3">
    <source>
        <dbReference type="Proteomes" id="UP001202922"/>
    </source>
</evidence>
<sequence length="80" mass="8537">MCLGIPGRVVEVLEGYGGQLALVDVSGVQRKINIGLLDSPPQPSEWVIIHMGFALEQVDEATAHEAFVGLQILGRPAEAE</sequence>
<evidence type="ECO:0000256" key="1">
    <source>
        <dbReference type="ARBA" id="ARBA00006018"/>
    </source>
</evidence>
<dbReference type="PANTHER" id="PTHR35177:SF2">
    <property type="entry name" value="HYDROGENASE MATURATION FACTOR HYBG"/>
    <property type="match status" value="1"/>
</dbReference>
<protein>
    <submittedName>
        <fullName evidence="2">HypC/HybG/HupF family hydrogenase formation chaperone</fullName>
    </submittedName>
</protein>
<comment type="caution">
    <text evidence="2">The sequence shown here is derived from an EMBL/GenBank/DDBJ whole genome shotgun (WGS) entry which is preliminary data.</text>
</comment>
<comment type="similarity">
    <text evidence="1">Belongs to the HupF/HypC family.</text>
</comment>
<gene>
    <name evidence="2" type="ORF">L0M17_01060</name>
</gene>
<dbReference type="PRINTS" id="PR00445">
    <property type="entry name" value="HUPFHYPC"/>
</dbReference>
<dbReference type="SUPFAM" id="SSF159127">
    <property type="entry name" value="HupF/HypC-like"/>
    <property type="match status" value="1"/>
</dbReference>
<dbReference type="EMBL" id="JAKZBV010000001">
    <property type="protein sequence ID" value="MCH6468585.1"/>
    <property type="molecule type" value="Genomic_DNA"/>
</dbReference>
<proteinExistence type="inferred from homology"/>
<evidence type="ECO:0000313" key="2">
    <source>
        <dbReference type="EMBL" id="MCH6468585.1"/>
    </source>
</evidence>
<reference evidence="2 3" key="1">
    <citation type="submission" date="2022-03" db="EMBL/GenBank/DDBJ databases">
        <title>Sinomonas sp. isolated from a soil.</title>
        <authorList>
            <person name="Han J."/>
            <person name="Kim D.-U."/>
        </authorList>
    </citation>
    <scope>NUCLEOTIDE SEQUENCE [LARGE SCALE GENOMIC DNA]</scope>
    <source>
        <strain evidence="2 3">5-5</strain>
    </source>
</reference>
<dbReference type="Gene3D" id="2.30.30.140">
    <property type="match status" value="1"/>
</dbReference>
<name>A0ABS9TW45_9MICC</name>
<dbReference type="NCBIfam" id="TIGR00074">
    <property type="entry name" value="hypC_hupF"/>
    <property type="match status" value="1"/>
</dbReference>
<dbReference type="Proteomes" id="UP001202922">
    <property type="component" value="Unassembled WGS sequence"/>
</dbReference>
<dbReference type="RefSeq" id="WP_241050432.1">
    <property type="nucleotide sequence ID" value="NZ_JAKZBV010000001.1"/>
</dbReference>
<keyword evidence="3" id="KW-1185">Reference proteome</keyword>
<dbReference type="PROSITE" id="PS01097">
    <property type="entry name" value="HUPF_HYPC"/>
    <property type="match status" value="1"/>
</dbReference>
<dbReference type="InterPro" id="IPR019812">
    <property type="entry name" value="Hydgase_assmbl_chp_CS"/>
</dbReference>
<organism evidence="2 3">
    <name type="scientific">Sinomonas terrae</name>
    <dbReference type="NCBI Taxonomy" id="2908838"/>
    <lineage>
        <taxon>Bacteria</taxon>
        <taxon>Bacillati</taxon>
        <taxon>Actinomycetota</taxon>
        <taxon>Actinomycetes</taxon>
        <taxon>Micrococcales</taxon>
        <taxon>Micrococcaceae</taxon>
        <taxon>Sinomonas</taxon>
    </lineage>
</organism>